<comment type="caution">
    <text evidence="3">The sequence shown here is derived from an EMBL/GenBank/DDBJ whole genome shotgun (WGS) entry which is preliminary data.</text>
</comment>
<dbReference type="AlphaFoldDB" id="A0A031LSY2"/>
<evidence type="ECO:0000256" key="1">
    <source>
        <dbReference type="ARBA" id="ARBA00023125"/>
    </source>
</evidence>
<dbReference type="InterPro" id="IPR010095">
    <property type="entry name" value="Cas12f1-like_TNB"/>
</dbReference>
<dbReference type="OrthoDB" id="33505at2157"/>
<dbReference type="STRING" id="1160895.CM19_03325"/>
<keyword evidence="1" id="KW-0238">DNA-binding</keyword>
<gene>
    <name evidence="3" type="ORF">CM19_03325</name>
</gene>
<evidence type="ECO:0000313" key="3">
    <source>
        <dbReference type="EMBL" id="EZQ10875.1"/>
    </source>
</evidence>
<protein>
    <submittedName>
        <fullName evidence="3">Transposase</fullName>
    </submittedName>
</protein>
<dbReference type="Pfam" id="PF07282">
    <property type="entry name" value="Cas12f1-like_TNB"/>
    <property type="match status" value="1"/>
</dbReference>
<reference evidence="3 4" key="1">
    <citation type="submission" date="2014-03" db="EMBL/GenBank/DDBJ databases">
        <title>Draft genome sequence of the novel thermoacidophilic archaea Acidianus copahuensis ALE1 strain, isolated from Copahue volcanic area in Neuquen Argentina.</title>
        <authorList>
            <person name="Urbieta M.S."/>
            <person name="Rascovan N."/>
            <person name="Castro C."/>
            <person name="Revale S."/>
            <person name="Giaveno M.A."/>
            <person name="Vazquez M.P."/>
            <person name="Donati E.R."/>
        </authorList>
    </citation>
    <scope>NUCLEOTIDE SEQUENCE [LARGE SCALE GENOMIC DNA]</scope>
    <source>
        <strain evidence="3 4">ALE1</strain>
    </source>
</reference>
<keyword evidence="4" id="KW-1185">Reference proteome</keyword>
<dbReference type="Proteomes" id="UP000024332">
    <property type="component" value="Unassembled WGS sequence"/>
</dbReference>
<organism evidence="3 4">
    <name type="scientific">Candidatus Acidianus copahuensis</name>
    <dbReference type="NCBI Taxonomy" id="1160895"/>
    <lineage>
        <taxon>Archaea</taxon>
        <taxon>Thermoproteota</taxon>
        <taxon>Thermoprotei</taxon>
        <taxon>Sulfolobales</taxon>
        <taxon>Sulfolobaceae</taxon>
        <taxon>Acidianus</taxon>
    </lineage>
</organism>
<name>A0A031LSY2_9CREN</name>
<accession>A0A031LSY2</accession>
<dbReference type="GO" id="GO:0003677">
    <property type="term" value="F:DNA binding"/>
    <property type="evidence" value="ECO:0007669"/>
    <property type="project" value="UniProtKB-KW"/>
</dbReference>
<sequence length="275" mass="31043">MSEQLVEVKIVDYGMLKQIHSDILYYINYRNAIRKTGGQDPPVPNRLKEFGIAPNNLRIGPLKISEINGKVKVSKINAIVEKPKEGIPEYAIISFESGVKVYLAYKEQSPIVGIDLGIRHLFTIVAIVEEGKVYKTKYIGDRKMVDTFTKYLGDSQGLVYLNDIKSQVRQPISEALSFLEAIKPKVIAIEDLRIYNAKVGKGLRAIEQILEKELFSHGFKVRRLDPRNTTKICSRCGYRSGEVMGSIFVCPSCGYKADRDFNAAYNLALKCYFTC</sequence>
<feature type="domain" description="Cas12f1-like TNB" evidence="2">
    <location>
        <begin position="206"/>
        <end position="267"/>
    </location>
</feature>
<evidence type="ECO:0000259" key="2">
    <source>
        <dbReference type="Pfam" id="PF07282"/>
    </source>
</evidence>
<dbReference type="RefSeq" id="WP_048098974.1">
    <property type="nucleotide sequence ID" value="NZ_JFZT01000019.1"/>
</dbReference>
<dbReference type="EMBL" id="JFZT01000019">
    <property type="protein sequence ID" value="EZQ10875.1"/>
    <property type="molecule type" value="Genomic_DNA"/>
</dbReference>
<proteinExistence type="predicted"/>
<evidence type="ECO:0000313" key="4">
    <source>
        <dbReference type="Proteomes" id="UP000024332"/>
    </source>
</evidence>